<comment type="caution">
    <text evidence="4">The sequence shown here is derived from an EMBL/GenBank/DDBJ whole genome shotgun (WGS) entry which is preliminary data.</text>
</comment>
<dbReference type="SMART" id="SM00248">
    <property type="entry name" value="ANK"/>
    <property type="match status" value="8"/>
</dbReference>
<evidence type="ECO:0000313" key="5">
    <source>
        <dbReference type="Proteomes" id="UP000054858"/>
    </source>
</evidence>
<dbReference type="PANTHER" id="PTHR24141:SF1">
    <property type="entry name" value="2-5A-DEPENDENT RIBONUCLEASE"/>
    <property type="match status" value="1"/>
</dbReference>
<dbReference type="EMBL" id="LNYP01000028">
    <property type="protein sequence ID" value="KTD38436.1"/>
    <property type="molecule type" value="Genomic_DNA"/>
</dbReference>
<evidence type="ECO:0000256" key="3">
    <source>
        <dbReference type="PROSITE-ProRule" id="PRU00023"/>
    </source>
</evidence>
<sequence length="433" mass="47610">MIKRWKQLLEHLAIDEHAISDEQVLALESWCTKHVSEDIKFTGSQEDKYLALQEYLSHYFTTICACQSDNLTDKPTLLGGMNCIQYAASKGYDRYLTQVLEGTSDKKRLVNDATAVGITALHLSALKGHLKSTEVLLSHGADTAKKSRLKQTPLHFSLTVPSGASEEVKARKLAIYNQLQTVAPSLIQEEDISGTTVAHLAAQNGFTDTLTSLMRDYPALVLKKNSSQQSCLHIAILNRRFSTANLLTAIPHLLSLADGDGKKPVHYAARYADTALLNACLGPEIGVNEEDHYKRTPLHFAASAGNLDAVIFLVERGANASKQDVRGFTAFHYAVESRNKALVRWLKENTSVDINQPDARGRSAFMNLLADSTAMDTKTEELIEYLMDEGADLSMRDISGNSAQDYLDQLSARGININTDITRKMAGTSHASP</sequence>
<organism evidence="4 5">
    <name type="scientific">Legionella oakridgensis</name>
    <dbReference type="NCBI Taxonomy" id="29423"/>
    <lineage>
        <taxon>Bacteria</taxon>
        <taxon>Pseudomonadati</taxon>
        <taxon>Pseudomonadota</taxon>
        <taxon>Gammaproteobacteria</taxon>
        <taxon>Legionellales</taxon>
        <taxon>Legionellaceae</taxon>
        <taxon>Legionella</taxon>
    </lineage>
</organism>
<dbReference type="PRINTS" id="PR01415">
    <property type="entry name" value="ANKYRIN"/>
</dbReference>
<evidence type="ECO:0000256" key="2">
    <source>
        <dbReference type="ARBA" id="ARBA00023043"/>
    </source>
</evidence>
<keyword evidence="1" id="KW-0677">Repeat</keyword>
<evidence type="ECO:0000256" key="1">
    <source>
        <dbReference type="ARBA" id="ARBA00022737"/>
    </source>
</evidence>
<dbReference type="GO" id="GO:0003723">
    <property type="term" value="F:RNA binding"/>
    <property type="evidence" value="ECO:0007669"/>
    <property type="project" value="TreeGrafter"/>
</dbReference>
<accession>A0A0W0X1N6</accession>
<dbReference type="SUPFAM" id="SSF48403">
    <property type="entry name" value="Ankyrin repeat"/>
    <property type="match status" value="2"/>
</dbReference>
<dbReference type="InterPro" id="IPR036770">
    <property type="entry name" value="Ankyrin_rpt-contain_sf"/>
</dbReference>
<name>A0A0W0X1N6_9GAMM</name>
<protein>
    <submittedName>
        <fullName evidence="4">Ankyrin repeat protein</fullName>
    </submittedName>
</protein>
<dbReference type="Proteomes" id="UP000054858">
    <property type="component" value="Unassembled WGS sequence"/>
</dbReference>
<dbReference type="Gene3D" id="1.25.40.20">
    <property type="entry name" value="Ankyrin repeat-containing domain"/>
    <property type="match status" value="2"/>
</dbReference>
<feature type="repeat" description="ANK" evidence="3">
    <location>
        <begin position="116"/>
        <end position="148"/>
    </location>
</feature>
<dbReference type="PATRIC" id="fig|29423.5.peg.1445"/>
<feature type="repeat" description="ANK" evidence="3">
    <location>
        <begin position="293"/>
        <end position="325"/>
    </location>
</feature>
<gene>
    <name evidence="4" type="ORF">Loak_1381</name>
</gene>
<evidence type="ECO:0000313" key="4">
    <source>
        <dbReference type="EMBL" id="KTD38436.1"/>
    </source>
</evidence>
<dbReference type="GO" id="GO:0004540">
    <property type="term" value="F:RNA nuclease activity"/>
    <property type="evidence" value="ECO:0007669"/>
    <property type="project" value="TreeGrafter"/>
</dbReference>
<dbReference type="InterPro" id="IPR002110">
    <property type="entry name" value="Ankyrin_rpt"/>
</dbReference>
<dbReference type="GO" id="GO:0006396">
    <property type="term" value="P:RNA processing"/>
    <property type="evidence" value="ECO:0007669"/>
    <property type="project" value="TreeGrafter"/>
</dbReference>
<dbReference type="Pfam" id="PF00023">
    <property type="entry name" value="Ank"/>
    <property type="match status" value="1"/>
</dbReference>
<dbReference type="Pfam" id="PF12796">
    <property type="entry name" value="Ank_2"/>
    <property type="match status" value="1"/>
</dbReference>
<proteinExistence type="predicted"/>
<reference evidence="4 5" key="1">
    <citation type="submission" date="2015-11" db="EMBL/GenBank/DDBJ databases">
        <title>Genomic analysis of 38 Legionella species identifies large and diverse effector repertoires.</title>
        <authorList>
            <person name="Burstein D."/>
            <person name="Amaro F."/>
            <person name="Zusman T."/>
            <person name="Lifshitz Z."/>
            <person name="Cohen O."/>
            <person name="Gilbert J.A."/>
            <person name="Pupko T."/>
            <person name="Shuman H.A."/>
            <person name="Segal G."/>
        </authorList>
    </citation>
    <scope>NUCLEOTIDE SEQUENCE [LARGE SCALE GENOMIC DNA]</scope>
    <source>
        <strain evidence="4 5">Oak Ridge-10</strain>
    </source>
</reference>
<keyword evidence="2 3" id="KW-0040">ANK repeat</keyword>
<dbReference type="PROSITE" id="PS50297">
    <property type="entry name" value="ANK_REP_REGION"/>
    <property type="match status" value="2"/>
</dbReference>
<dbReference type="AlphaFoldDB" id="A0A0W0X1N6"/>
<dbReference type="PANTHER" id="PTHR24141">
    <property type="entry name" value="2-5A-DEPENDENT RIBONUCLEASE"/>
    <property type="match status" value="1"/>
</dbReference>
<dbReference type="PROSITE" id="PS50088">
    <property type="entry name" value="ANK_REPEAT"/>
    <property type="match status" value="2"/>
</dbReference>